<dbReference type="Pfam" id="PF02558">
    <property type="entry name" value="ApbA"/>
    <property type="match status" value="1"/>
</dbReference>
<dbReference type="NCBIfam" id="TIGR00745">
    <property type="entry name" value="apbA_panE"/>
    <property type="match status" value="1"/>
</dbReference>
<dbReference type="InterPro" id="IPR051402">
    <property type="entry name" value="KPR-Related"/>
</dbReference>
<keyword evidence="5 10" id="KW-0566">Pantothenate biosynthesis</keyword>
<keyword evidence="6 10" id="KW-0521">NADP</keyword>
<dbReference type="InterPro" id="IPR036291">
    <property type="entry name" value="NAD(P)-bd_dom_sf"/>
</dbReference>
<dbReference type="Gene3D" id="3.40.50.720">
    <property type="entry name" value="NAD(P)-binding Rossmann-like Domain"/>
    <property type="match status" value="1"/>
</dbReference>
<comment type="function">
    <text evidence="10">Catalyzes the NADPH-dependent reduction of ketopantoate into pantoic acid.</text>
</comment>
<feature type="domain" description="Ketopantoate reductase C-terminal" evidence="12">
    <location>
        <begin position="188"/>
        <end position="309"/>
    </location>
</feature>
<dbReference type="Proteomes" id="UP000669060">
    <property type="component" value="Unassembled WGS sequence"/>
</dbReference>
<evidence type="ECO:0000259" key="12">
    <source>
        <dbReference type="Pfam" id="PF08546"/>
    </source>
</evidence>
<evidence type="ECO:0000256" key="5">
    <source>
        <dbReference type="ARBA" id="ARBA00022655"/>
    </source>
</evidence>
<evidence type="ECO:0000256" key="8">
    <source>
        <dbReference type="ARBA" id="ARBA00032024"/>
    </source>
</evidence>
<dbReference type="InterPro" id="IPR008927">
    <property type="entry name" value="6-PGluconate_DH-like_C_sf"/>
</dbReference>
<keyword evidence="7 10" id="KW-0560">Oxidoreductase</keyword>
<evidence type="ECO:0000313" key="14">
    <source>
        <dbReference type="Proteomes" id="UP000669060"/>
    </source>
</evidence>
<comment type="catalytic activity">
    <reaction evidence="9 10">
        <text>(R)-pantoate + NADP(+) = 2-dehydropantoate + NADPH + H(+)</text>
        <dbReference type="Rhea" id="RHEA:16233"/>
        <dbReference type="ChEBI" id="CHEBI:11561"/>
        <dbReference type="ChEBI" id="CHEBI:15378"/>
        <dbReference type="ChEBI" id="CHEBI:15980"/>
        <dbReference type="ChEBI" id="CHEBI:57783"/>
        <dbReference type="ChEBI" id="CHEBI:58349"/>
        <dbReference type="EC" id="1.1.1.169"/>
    </reaction>
</comment>
<dbReference type="InterPro" id="IPR013328">
    <property type="entry name" value="6PGD_dom2"/>
</dbReference>
<proteinExistence type="inferred from homology"/>
<keyword evidence="14" id="KW-1185">Reference proteome</keyword>
<dbReference type="EC" id="1.1.1.169" evidence="3 10"/>
<evidence type="ECO:0000256" key="1">
    <source>
        <dbReference type="ARBA" id="ARBA00004994"/>
    </source>
</evidence>
<dbReference type="GO" id="GO:0008677">
    <property type="term" value="F:2-dehydropantoate 2-reductase activity"/>
    <property type="evidence" value="ECO:0007669"/>
    <property type="project" value="UniProtKB-EC"/>
</dbReference>
<evidence type="ECO:0000256" key="4">
    <source>
        <dbReference type="ARBA" id="ARBA00019465"/>
    </source>
</evidence>
<dbReference type="PANTHER" id="PTHR21708">
    <property type="entry name" value="PROBABLE 2-DEHYDROPANTOATE 2-REDUCTASE"/>
    <property type="match status" value="1"/>
</dbReference>
<comment type="similarity">
    <text evidence="2 10">Belongs to the ketopantoate reductase family.</text>
</comment>
<dbReference type="InterPro" id="IPR003710">
    <property type="entry name" value="ApbA"/>
</dbReference>
<gene>
    <name evidence="13" type="ORF">JFY56_17155</name>
</gene>
<evidence type="ECO:0000256" key="9">
    <source>
        <dbReference type="ARBA" id="ARBA00048793"/>
    </source>
</evidence>
<dbReference type="SUPFAM" id="SSF51735">
    <property type="entry name" value="NAD(P)-binding Rossmann-fold domains"/>
    <property type="match status" value="1"/>
</dbReference>
<evidence type="ECO:0000256" key="7">
    <source>
        <dbReference type="ARBA" id="ARBA00023002"/>
    </source>
</evidence>
<sequence length="316" mass="33552">MSLANTRVGIIGAGAIGGFFGMLLARAGAPVHFLFRSDFATVREHGLQLQSKQFGDYRPQPLHAYADAADMPPCDWLLVAAKTTGNPALAPVINQVAAPGAKVVLLQNGLSVEDAMRPLLRDDLHLLGGLCFVSAHRRGNGVVEHVAGARLTLGYHSGATTAAEAQTVLDEGAALFAASGIDAKPMADIAHARWQKLLLNIPLNGLSVVVQSGSLAMMSHPQTRALVRELMEEVAAGAAACGHPLSAASLEQAWAATDVKADYHPSMYLDFAAKRPLELEAIYAAPLAEVARVGFAMPKIEMLYQMLSFLDARNRQ</sequence>
<protein>
    <recommendedName>
        <fullName evidence="4 10">2-dehydropantoate 2-reductase</fullName>
        <ecNumber evidence="3 10">1.1.1.169</ecNumber>
    </recommendedName>
    <alternativeName>
        <fullName evidence="8 10">Ketopantoate reductase</fullName>
    </alternativeName>
</protein>
<comment type="pathway">
    <text evidence="1 10">Cofactor biosynthesis; (R)-pantothenate biosynthesis; (R)-pantoate from 3-methyl-2-oxobutanoate: step 2/2.</text>
</comment>
<dbReference type="Pfam" id="PF08546">
    <property type="entry name" value="ApbA_C"/>
    <property type="match status" value="1"/>
</dbReference>
<reference evidence="13 14" key="1">
    <citation type="submission" date="2020-12" db="EMBL/GenBank/DDBJ databases">
        <title>Pseudomonas schmalbachii sp. nov. isolated from millipede gut.</title>
        <authorList>
            <person name="Shelomi M."/>
        </authorList>
    </citation>
    <scope>NUCLEOTIDE SEQUENCE [LARGE SCALE GENOMIC DNA]</scope>
    <source>
        <strain evidence="13 14">Milli4</strain>
    </source>
</reference>
<evidence type="ECO:0000256" key="10">
    <source>
        <dbReference type="RuleBase" id="RU362068"/>
    </source>
</evidence>
<evidence type="ECO:0000256" key="3">
    <source>
        <dbReference type="ARBA" id="ARBA00013014"/>
    </source>
</evidence>
<evidence type="ECO:0000256" key="2">
    <source>
        <dbReference type="ARBA" id="ARBA00007870"/>
    </source>
</evidence>
<feature type="domain" description="Ketopantoate reductase N-terminal" evidence="11">
    <location>
        <begin position="8"/>
        <end position="157"/>
    </location>
</feature>
<dbReference type="InterPro" id="IPR013332">
    <property type="entry name" value="KPR_N"/>
</dbReference>
<evidence type="ECO:0000313" key="13">
    <source>
        <dbReference type="EMBL" id="MBO3276956.1"/>
    </source>
</evidence>
<name>A0ABS3TTF9_9PSED</name>
<dbReference type="SUPFAM" id="SSF48179">
    <property type="entry name" value="6-phosphogluconate dehydrogenase C-terminal domain-like"/>
    <property type="match status" value="1"/>
</dbReference>
<dbReference type="PANTHER" id="PTHR21708:SF26">
    <property type="entry name" value="2-DEHYDROPANTOATE 2-REDUCTASE"/>
    <property type="match status" value="1"/>
</dbReference>
<evidence type="ECO:0000259" key="11">
    <source>
        <dbReference type="Pfam" id="PF02558"/>
    </source>
</evidence>
<comment type="caution">
    <text evidence="13">The sequence shown here is derived from an EMBL/GenBank/DDBJ whole genome shotgun (WGS) entry which is preliminary data.</text>
</comment>
<evidence type="ECO:0000256" key="6">
    <source>
        <dbReference type="ARBA" id="ARBA00022857"/>
    </source>
</evidence>
<dbReference type="Gene3D" id="1.10.1040.10">
    <property type="entry name" value="N-(1-d-carboxylethyl)-l-norvaline Dehydrogenase, domain 2"/>
    <property type="match status" value="1"/>
</dbReference>
<dbReference type="InterPro" id="IPR013752">
    <property type="entry name" value="KPA_reductase"/>
</dbReference>
<organism evidence="13 14">
    <name type="scientific">Pseudomonas schmalbachii</name>
    <dbReference type="NCBI Taxonomy" id="2816993"/>
    <lineage>
        <taxon>Bacteria</taxon>
        <taxon>Pseudomonadati</taxon>
        <taxon>Pseudomonadota</taxon>
        <taxon>Gammaproteobacteria</taxon>
        <taxon>Pseudomonadales</taxon>
        <taxon>Pseudomonadaceae</taxon>
        <taxon>Pseudomonas</taxon>
    </lineage>
</organism>
<dbReference type="NCBIfam" id="NF004887">
    <property type="entry name" value="PRK06249.1"/>
    <property type="match status" value="1"/>
</dbReference>
<accession>A0ABS3TTF9</accession>
<dbReference type="EMBL" id="JAELYA010000006">
    <property type="protein sequence ID" value="MBO3276956.1"/>
    <property type="molecule type" value="Genomic_DNA"/>
</dbReference>
<dbReference type="RefSeq" id="WP_208315166.1">
    <property type="nucleotide sequence ID" value="NZ_JAELYA010000006.1"/>
</dbReference>